<dbReference type="SMART" id="SM00401">
    <property type="entry name" value="ZnF_GATA"/>
    <property type="match status" value="1"/>
</dbReference>
<dbReference type="PANTHER" id="PTHR10071:SF281">
    <property type="entry name" value="BOX A-BINDING FACTOR-RELATED"/>
    <property type="match status" value="1"/>
</dbReference>
<dbReference type="STRING" id="418784.A0A2P7YSC5"/>
<dbReference type="InterPro" id="IPR013088">
    <property type="entry name" value="Znf_NHR/GATA"/>
</dbReference>
<keyword evidence="2" id="KW-0479">Metal-binding</keyword>
<evidence type="ECO:0000256" key="3">
    <source>
        <dbReference type="ARBA" id="ARBA00022771"/>
    </source>
</evidence>
<dbReference type="Pfam" id="PF08550">
    <property type="entry name" value="GATA_AreA"/>
    <property type="match status" value="1"/>
</dbReference>
<evidence type="ECO:0000256" key="7">
    <source>
        <dbReference type="ARBA" id="ARBA00023242"/>
    </source>
</evidence>
<evidence type="ECO:0000256" key="8">
    <source>
        <dbReference type="PROSITE-ProRule" id="PRU00094"/>
    </source>
</evidence>
<evidence type="ECO:0000256" key="4">
    <source>
        <dbReference type="ARBA" id="ARBA00022833"/>
    </source>
</evidence>
<feature type="region of interest" description="Disordered" evidence="9">
    <location>
        <begin position="180"/>
        <end position="206"/>
    </location>
</feature>
<keyword evidence="4" id="KW-0862">Zinc</keyword>
<evidence type="ECO:0000313" key="12">
    <source>
        <dbReference type="Proteomes" id="UP000241107"/>
    </source>
</evidence>
<feature type="region of interest" description="Disordered" evidence="9">
    <location>
        <begin position="102"/>
        <end position="123"/>
    </location>
</feature>
<evidence type="ECO:0000256" key="1">
    <source>
        <dbReference type="ARBA" id="ARBA00004123"/>
    </source>
</evidence>
<dbReference type="CDD" id="cd00202">
    <property type="entry name" value="ZnF_GATA"/>
    <property type="match status" value="1"/>
</dbReference>
<evidence type="ECO:0000256" key="9">
    <source>
        <dbReference type="SAM" id="MobiDB-lite"/>
    </source>
</evidence>
<keyword evidence="12" id="KW-1185">Reference proteome</keyword>
<dbReference type="PROSITE" id="PS00344">
    <property type="entry name" value="GATA_ZN_FINGER_1"/>
    <property type="match status" value="1"/>
</dbReference>
<gene>
    <name evidence="11" type="ORF">C7M61_002170</name>
</gene>
<keyword evidence="6" id="KW-0804">Transcription</keyword>
<dbReference type="Pfam" id="PF00320">
    <property type="entry name" value="GATA"/>
    <property type="match status" value="1"/>
</dbReference>
<evidence type="ECO:0000256" key="6">
    <source>
        <dbReference type="ARBA" id="ARBA00023163"/>
    </source>
</evidence>
<dbReference type="PROSITE" id="PS50114">
    <property type="entry name" value="GATA_ZN_FINGER_2"/>
    <property type="match status" value="1"/>
</dbReference>
<keyword evidence="7" id="KW-0539">Nucleus</keyword>
<dbReference type="GO" id="GO:0000981">
    <property type="term" value="F:DNA-binding transcription factor activity, RNA polymerase II-specific"/>
    <property type="evidence" value="ECO:0007669"/>
    <property type="project" value="TreeGrafter"/>
</dbReference>
<name>A0A2P7YSC5_9ASCO</name>
<dbReference type="OrthoDB" id="515401at2759"/>
<keyword evidence="3 8" id="KW-0863">Zinc-finger</keyword>
<keyword evidence="5" id="KW-0805">Transcription regulation</keyword>
<dbReference type="InterPro" id="IPR039355">
    <property type="entry name" value="Transcription_factor_GATA"/>
</dbReference>
<dbReference type="PRINTS" id="PR00619">
    <property type="entry name" value="GATAZNFINGER"/>
</dbReference>
<dbReference type="Gene3D" id="3.30.50.10">
    <property type="entry name" value="Erythroid Transcription Factor GATA-1, subunit A"/>
    <property type="match status" value="1"/>
</dbReference>
<comment type="subcellular location">
    <subcellularLocation>
        <location evidence="1">Nucleus</location>
    </subcellularLocation>
</comment>
<sequence>MKQKPTVADLIKDSDDLSLKILSMYQHKAYLPHNKRVSNIAWRIQNQKAMKRHQGGVEKPALKRKSIDVDDHFDYVAHIRRISQEETSEEPKNEPRLIPSATQQHHHNQHQHQPSPQKQEATPLSLLEKQSSNANPNLFLSSYISLLELTLKQDYKLTQPQGKDSSKESPLRNYTSNNAQAATLSPAPLVNSKNDSSSSSSKPTLQCTNCHTRTTPLWRKTNQGDLLCNACGLFYKLHGILRPLNNSASAQHGQPPPVSRYGASYDARYNGGRKSLDNVISNNNTGLFKQLGAKPLDAFALPYEDHLQTFLDFQQPHDGQNNIQNGPDEMDKLLNMNLFQLDSFTIGADDSPLRHVDFASMDTDAGAGLAHLEATDEILIDEPSRNGTWNWLDFGPATTTGGD</sequence>
<feature type="compositionally biased region" description="Polar residues" evidence="9">
    <location>
        <begin position="114"/>
        <end position="123"/>
    </location>
</feature>
<feature type="domain" description="GATA-type" evidence="10">
    <location>
        <begin position="201"/>
        <end position="244"/>
    </location>
</feature>
<organism evidence="11 12">
    <name type="scientific">Candidozyma pseudohaemuli</name>
    <dbReference type="NCBI Taxonomy" id="418784"/>
    <lineage>
        <taxon>Eukaryota</taxon>
        <taxon>Fungi</taxon>
        <taxon>Dikarya</taxon>
        <taxon>Ascomycota</taxon>
        <taxon>Saccharomycotina</taxon>
        <taxon>Pichiomycetes</taxon>
        <taxon>Metschnikowiaceae</taxon>
        <taxon>Candidozyma</taxon>
    </lineage>
</organism>
<dbReference type="PANTHER" id="PTHR10071">
    <property type="entry name" value="TRANSCRIPTION FACTOR GATA FAMILY MEMBER"/>
    <property type="match status" value="1"/>
</dbReference>
<dbReference type="AlphaFoldDB" id="A0A2P7YSC5"/>
<dbReference type="GO" id="GO:0045944">
    <property type="term" value="P:positive regulation of transcription by RNA polymerase II"/>
    <property type="evidence" value="ECO:0007669"/>
    <property type="project" value="TreeGrafter"/>
</dbReference>
<dbReference type="InterPro" id="IPR000679">
    <property type="entry name" value="Znf_GATA"/>
</dbReference>
<dbReference type="RefSeq" id="XP_024714052.1">
    <property type="nucleotide sequence ID" value="XM_024857553.1"/>
</dbReference>
<dbReference type="SUPFAM" id="SSF57716">
    <property type="entry name" value="Glucocorticoid receptor-like (DNA-binding domain)"/>
    <property type="match status" value="1"/>
</dbReference>
<dbReference type="VEuPathDB" id="FungiDB:C7M61_002170"/>
<dbReference type="GO" id="GO:0005634">
    <property type="term" value="C:nucleus"/>
    <property type="evidence" value="ECO:0007669"/>
    <property type="project" value="UniProtKB-SubCell"/>
</dbReference>
<dbReference type="Proteomes" id="UP000241107">
    <property type="component" value="Unassembled WGS sequence"/>
</dbReference>
<protein>
    <recommendedName>
        <fullName evidence="10">GATA-type domain-containing protein</fullName>
    </recommendedName>
</protein>
<evidence type="ECO:0000256" key="2">
    <source>
        <dbReference type="ARBA" id="ARBA00022723"/>
    </source>
</evidence>
<reference evidence="11 12" key="1">
    <citation type="submission" date="2018-03" db="EMBL/GenBank/DDBJ databases">
        <title>Candida pseudohaemulonii genome assembly and annotation.</title>
        <authorList>
            <person name="Munoz J.F."/>
            <person name="Gade L.G."/>
            <person name="Chow N.A."/>
            <person name="Litvintseva A.P."/>
            <person name="Loparev V.N."/>
            <person name="Cuomo C.A."/>
        </authorList>
    </citation>
    <scope>NUCLEOTIDE SEQUENCE [LARGE SCALE GENOMIC DNA]</scope>
    <source>
        <strain evidence="11 12">B12108</strain>
    </source>
</reference>
<evidence type="ECO:0000256" key="5">
    <source>
        <dbReference type="ARBA" id="ARBA00023015"/>
    </source>
</evidence>
<proteinExistence type="predicted"/>
<dbReference type="InterPro" id="IPR013860">
    <property type="entry name" value="AreA_GATA"/>
</dbReference>
<dbReference type="GeneID" id="36565559"/>
<evidence type="ECO:0000259" key="10">
    <source>
        <dbReference type="PROSITE" id="PS50114"/>
    </source>
</evidence>
<accession>A0A2P7YSC5</accession>
<dbReference type="GO" id="GO:0000122">
    <property type="term" value="P:negative regulation of transcription by RNA polymerase II"/>
    <property type="evidence" value="ECO:0007669"/>
    <property type="project" value="TreeGrafter"/>
</dbReference>
<evidence type="ECO:0000313" key="11">
    <source>
        <dbReference type="EMBL" id="PSK38866.1"/>
    </source>
</evidence>
<dbReference type="EMBL" id="PYFQ01000004">
    <property type="protein sequence ID" value="PSK38866.1"/>
    <property type="molecule type" value="Genomic_DNA"/>
</dbReference>
<dbReference type="GO" id="GO:0000978">
    <property type="term" value="F:RNA polymerase II cis-regulatory region sequence-specific DNA binding"/>
    <property type="evidence" value="ECO:0007669"/>
    <property type="project" value="TreeGrafter"/>
</dbReference>
<comment type="caution">
    <text evidence="11">The sequence shown here is derived from an EMBL/GenBank/DDBJ whole genome shotgun (WGS) entry which is preliminary data.</text>
</comment>
<dbReference type="GO" id="GO:0008270">
    <property type="term" value="F:zinc ion binding"/>
    <property type="evidence" value="ECO:0007669"/>
    <property type="project" value="UniProtKB-KW"/>
</dbReference>